<evidence type="ECO:0000256" key="4">
    <source>
        <dbReference type="PROSITE-ProRule" id="PRU00146"/>
    </source>
</evidence>
<comment type="caution">
    <text evidence="6">The sequence shown here is derived from an EMBL/GenBank/DDBJ whole genome shotgun (WGS) entry which is preliminary data.</text>
</comment>
<dbReference type="PANTHER" id="PTHR34451:SF7">
    <property type="entry name" value="PHD FINGER FAMILY PROTEIN"/>
    <property type="match status" value="1"/>
</dbReference>
<keyword evidence="3" id="KW-0862">Zinc</keyword>
<dbReference type="EMBL" id="CAJJDO010000078">
    <property type="protein sequence ID" value="CAD8182444.1"/>
    <property type="molecule type" value="Genomic_DNA"/>
</dbReference>
<dbReference type="Proteomes" id="UP000689195">
    <property type="component" value="Unassembled WGS sequence"/>
</dbReference>
<keyword evidence="7" id="KW-1185">Reference proteome</keyword>
<dbReference type="OrthoDB" id="308383at2759"/>
<feature type="domain" description="PHD-type" evidence="5">
    <location>
        <begin position="185"/>
        <end position="244"/>
    </location>
</feature>
<dbReference type="PROSITE" id="PS50016">
    <property type="entry name" value="ZF_PHD_2"/>
    <property type="match status" value="1"/>
</dbReference>
<protein>
    <recommendedName>
        <fullName evidence="5">PHD-type domain-containing protein</fullName>
    </recommendedName>
</protein>
<dbReference type="InterPro" id="IPR019787">
    <property type="entry name" value="Znf_PHD-finger"/>
</dbReference>
<name>A0A8S1VXE2_9CILI</name>
<gene>
    <name evidence="6" type="ORF">PPENT_87.1.T0780212</name>
</gene>
<organism evidence="6 7">
    <name type="scientific">Paramecium pentaurelia</name>
    <dbReference type="NCBI Taxonomy" id="43138"/>
    <lineage>
        <taxon>Eukaryota</taxon>
        <taxon>Sar</taxon>
        <taxon>Alveolata</taxon>
        <taxon>Ciliophora</taxon>
        <taxon>Intramacronucleata</taxon>
        <taxon>Oligohymenophorea</taxon>
        <taxon>Peniculida</taxon>
        <taxon>Parameciidae</taxon>
        <taxon>Paramecium</taxon>
    </lineage>
</organism>
<proteinExistence type="predicted"/>
<accession>A0A8S1VXE2</accession>
<keyword evidence="2 4" id="KW-0863">Zinc-finger</keyword>
<keyword evidence="1" id="KW-0479">Metal-binding</keyword>
<dbReference type="GO" id="GO:0008270">
    <property type="term" value="F:zinc ion binding"/>
    <property type="evidence" value="ECO:0007669"/>
    <property type="project" value="UniProtKB-KW"/>
</dbReference>
<evidence type="ECO:0000256" key="3">
    <source>
        <dbReference type="ARBA" id="ARBA00022833"/>
    </source>
</evidence>
<evidence type="ECO:0000259" key="5">
    <source>
        <dbReference type="PROSITE" id="PS50016"/>
    </source>
</evidence>
<evidence type="ECO:0000256" key="2">
    <source>
        <dbReference type="ARBA" id="ARBA00022771"/>
    </source>
</evidence>
<reference evidence="6" key="1">
    <citation type="submission" date="2021-01" db="EMBL/GenBank/DDBJ databases">
        <authorList>
            <consortium name="Genoscope - CEA"/>
            <person name="William W."/>
        </authorList>
    </citation>
    <scope>NUCLEOTIDE SEQUENCE</scope>
</reference>
<evidence type="ECO:0000256" key="1">
    <source>
        <dbReference type="ARBA" id="ARBA00022723"/>
    </source>
</evidence>
<dbReference type="InterPro" id="IPR001965">
    <property type="entry name" value="Znf_PHD"/>
</dbReference>
<dbReference type="SMART" id="SM00249">
    <property type="entry name" value="PHD"/>
    <property type="match status" value="1"/>
</dbReference>
<dbReference type="AlphaFoldDB" id="A0A8S1VXE2"/>
<evidence type="ECO:0000313" key="6">
    <source>
        <dbReference type="EMBL" id="CAD8182444.1"/>
    </source>
</evidence>
<dbReference type="PANTHER" id="PTHR34451">
    <property type="entry name" value="PHD FINGER FAMILY PROTEIN"/>
    <property type="match status" value="1"/>
</dbReference>
<sequence>MLYFKGFNYINSGLFYNLNNIKNELRNEQQFLNTIFRYCTRFGLMLNVFQQNPLFKQLYQAQLLQNLPQSLNLNNSSKDLFPIPNMLNVLPVNKPIELEQYFSNSIQFLQQANFLNPYHLQQMNFNQKQKNNVDNPITVDDDESQQQQKKCHNPQCKNVGDKKIKSKKNDILFFCDKCSKLYNKGNYCDYCEQVYGSYDDEARWIQCDSCQKWNHIICEQKNRNQNIQIEFETNQYHCLTCSKNIKKPKIIKKIEEPPVIKQRPIIEQEDFRNREKNINFVATKDNKIQYTFRFNLMDDEIKQDLDQLRNSTKKKQKIQQSSPPKISQVIQTQQTTQPQQQQQIQQETQETSFNNRNLRRRINQKINYRDLIGEY</sequence>
<evidence type="ECO:0000313" key="7">
    <source>
        <dbReference type="Proteomes" id="UP000689195"/>
    </source>
</evidence>